<proteinExistence type="predicted"/>
<dbReference type="Proteomes" id="UP000179237">
    <property type="component" value="Unassembled WGS sequence"/>
</dbReference>
<comment type="caution">
    <text evidence="1">The sequence shown here is derived from an EMBL/GenBank/DDBJ whole genome shotgun (WGS) entry which is preliminary data.</text>
</comment>
<dbReference type="EMBL" id="MFAQ01000017">
    <property type="protein sequence ID" value="OGD83420.1"/>
    <property type="molecule type" value="Genomic_DNA"/>
</dbReference>
<accession>A0A1F5FUY1</accession>
<sequence length="175" mass="19666">MKISRKQIEFTVYELLEKLLDSLLSGYTIDSFDYVEGEPEKFMVMLGSSDVAVVTFDGETFSFDFSAGTKGDDLERLLKQKYPDELLWLVLYPLHSAWSYSGEPKPDSGQALGEIDDIAFKSGDQPQLVAFRSSEWPSKVLKAKHCWMIHGDNKGTCYLGNADGGDQLFVLTNEE</sequence>
<gene>
    <name evidence="1" type="ORF">A2572_01785</name>
</gene>
<dbReference type="AlphaFoldDB" id="A0A1F5FUY1"/>
<evidence type="ECO:0000313" key="2">
    <source>
        <dbReference type="Proteomes" id="UP000179237"/>
    </source>
</evidence>
<protein>
    <submittedName>
        <fullName evidence="1">Uncharacterized protein</fullName>
    </submittedName>
</protein>
<reference evidence="1 2" key="1">
    <citation type="journal article" date="2016" name="Nat. Commun.">
        <title>Thousands of microbial genomes shed light on interconnected biogeochemical processes in an aquifer system.</title>
        <authorList>
            <person name="Anantharaman K."/>
            <person name="Brown C.T."/>
            <person name="Hug L.A."/>
            <person name="Sharon I."/>
            <person name="Castelle C.J."/>
            <person name="Probst A.J."/>
            <person name="Thomas B.C."/>
            <person name="Singh A."/>
            <person name="Wilkins M.J."/>
            <person name="Karaoz U."/>
            <person name="Brodie E.L."/>
            <person name="Williams K.H."/>
            <person name="Hubbard S.S."/>
            <person name="Banfield J.F."/>
        </authorList>
    </citation>
    <scope>NUCLEOTIDE SEQUENCE [LARGE SCALE GENOMIC DNA]</scope>
</reference>
<name>A0A1F5FUY1_9BACT</name>
<organism evidence="1 2">
    <name type="scientific">Candidatus Collierbacteria bacterium RIFOXYD1_FULL_40_9</name>
    <dbReference type="NCBI Taxonomy" id="1817731"/>
    <lineage>
        <taxon>Bacteria</taxon>
        <taxon>Candidatus Collieribacteriota</taxon>
    </lineage>
</organism>
<evidence type="ECO:0000313" key="1">
    <source>
        <dbReference type="EMBL" id="OGD83420.1"/>
    </source>
</evidence>